<keyword evidence="1" id="KW-0812">Transmembrane</keyword>
<keyword evidence="1" id="KW-0472">Membrane</keyword>
<feature type="transmembrane region" description="Helical" evidence="1">
    <location>
        <begin position="9"/>
        <end position="27"/>
    </location>
</feature>
<feature type="transmembrane region" description="Helical" evidence="1">
    <location>
        <begin position="33"/>
        <end position="53"/>
    </location>
</feature>
<name>A0ABS2EQP5_9LACO</name>
<sequence>MGIDLLIKVLGYEVIFWGLTLIISFIGQGNIDVFDNMFVLVLISLGLIVFPYWRQWHLIQKERGQEEP</sequence>
<comment type="caution">
    <text evidence="2">The sequence shown here is derived from an EMBL/GenBank/DDBJ whole genome shotgun (WGS) entry which is preliminary data.</text>
</comment>
<proteinExistence type="predicted"/>
<organism evidence="2 3">
    <name type="scientific">Limosilactobacillus alvi</name>
    <dbReference type="NCBI Taxonomy" id="990412"/>
    <lineage>
        <taxon>Bacteria</taxon>
        <taxon>Bacillati</taxon>
        <taxon>Bacillota</taxon>
        <taxon>Bacilli</taxon>
        <taxon>Lactobacillales</taxon>
        <taxon>Lactobacillaceae</taxon>
        <taxon>Limosilactobacillus</taxon>
    </lineage>
</organism>
<reference evidence="2 3" key="1">
    <citation type="journal article" date="2021" name="Sci. Rep.">
        <title>The distribution of antibiotic resistance genes in chicken gut microbiota commensals.</title>
        <authorList>
            <person name="Juricova H."/>
            <person name="Matiasovicova J."/>
            <person name="Kubasova T."/>
            <person name="Cejkova D."/>
            <person name="Rychlik I."/>
        </authorList>
    </citation>
    <scope>NUCLEOTIDE SEQUENCE [LARGE SCALE GENOMIC DNA]</scope>
    <source>
        <strain evidence="2 3">An810</strain>
    </source>
</reference>
<evidence type="ECO:0000313" key="2">
    <source>
        <dbReference type="EMBL" id="MBM6754819.1"/>
    </source>
</evidence>
<protein>
    <submittedName>
        <fullName evidence="2">Uncharacterized protein</fullName>
    </submittedName>
</protein>
<keyword evidence="3" id="KW-1185">Reference proteome</keyword>
<evidence type="ECO:0000313" key="3">
    <source>
        <dbReference type="Proteomes" id="UP000776629"/>
    </source>
</evidence>
<gene>
    <name evidence="2" type="ORF">H5993_08630</name>
</gene>
<dbReference type="Proteomes" id="UP000776629">
    <property type="component" value="Unassembled WGS sequence"/>
</dbReference>
<accession>A0ABS2EQP5</accession>
<dbReference type="EMBL" id="JACJJQ010000055">
    <property type="protein sequence ID" value="MBM6754819.1"/>
    <property type="molecule type" value="Genomic_DNA"/>
</dbReference>
<dbReference type="RefSeq" id="WP_180871359.1">
    <property type="nucleotide sequence ID" value="NZ_JACJJQ010000055.1"/>
</dbReference>
<keyword evidence="1" id="KW-1133">Transmembrane helix</keyword>
<evidence type="ECO:0000256" key="1">
    <source>
        <dbReference type="SAM" id="Phobius"/>
    </source>
</evidence>